<evidence type="ECO:0000256" key="2">
    <source>
        <dbReference type="ARBA" id="ARBA00022737"/>
    </source>
</evidence>
<dbReference type="PROSITE" id="PS50082">
    <property type="entry name" value="WD_REPEATS_2"/>
    <property type="match status" value="6"/>
</dbReference>
<dbReference type="PRINTS" id="PR00320">
    <property type="entry name" value="GPROTEINBRPT"/>
</dbReference>
<evidence type="ECO:0000313" key="7">
    <source>
        <dbReference type="Proteomes" id="UP000030151"/>
    </source>
</evidence>
<keyword evidence="1 3" id="KW-0853">WD repeat</keyword>
<dbReference type="PANTHER" id="PTHR19879">
    <property type="entry name" value="TRANSCRIPTION INITIATION FACTOR TFIID"/>
    <property type="match status" value="1"/>
</dbReference>
<dbReference type="HOGENOM" id="CLU_307380_0_0_1"/>
<feature type="repeat" description="WD" evidence="3">
    <location>
        <begin position="517"/>
        <end position="548"/>
    </location>
</feature>
<feature type="domain" description="Nephrocystin 3-like N-terminal" evidence="5">
    <location>
        <begin position="253"/>
        <end position="352"/>
    </location>
</feature>
<feature type="compositionally biased region" description="Basic and acidic residues" evidence="4">
    <location>
        <begin position="655"/>
        <end position="666"/>
    </location>
</feature>
<evidence type="ECO:0000256" key="1">
    <source>
        <dbReference type="ARBA" id="ARBA00022574"/>
    </source>
</evidence>
<dbReference type="SMART" id="SM00320">
    <property type="entry name" value="WD40"/>
    <property type="match status" value="10"/>
</dbReference>
<name>A0A014MWM9_9HYPO</name>
<dbReference type="AlphaFoldDB" id="A0A014MWM9"/>
<evidence type="ECO:0000259" key="5">
    <source>
        <dbReference type="Pfam" id="PF24883"/>
    </source>
</evidence>
<dbReference type="Pfam" id="PF24883">
    <property type="entry name" value="NPHP3_N"/>
    <property type="match status" value="1"/>
</dbReference>
<dbReference type="InterPro" id="IPR036322">
    <property type="entry name" value="WD40_repeat_dom_sf"/>
</dbReference>
<proteinExistence type="predicted"/>
<dbReference type="PANTHER" id="PTHR19879:SF9">
    <property type="entry name" value="TRANSCRIPTION INITIATION FACTOR TFIID SUBUNIT 5"/>
    <property type="match status" value="1"/>
</dbReference>
<dbReference type="InterPro" id="IPR001680">
    <property type="entry name" value="WD40_rpt"/>
</dbReference>
<organism evidence="6 7">
    <name type="scientific">Metarhizium robertsii</name>
    <dbReference type="NCBI Taxonomy" id="568076"/>
    <lineage>
        <taxon>Eukaryota</taxon>
        <taxon>Fungi</taxon>
        <taxon>Dikarya</taxon>
        <taxon>Ascomycota</taxon>
        <taxon>Pezizomycotina</taxon>
        <taxon>Sordariomycetes</taxon>
        <taxon>Hypocreomycetidae</taxon>
        <taxon>Hypocreales</taxon>
        <taxon>Clavicipitaceae</taxon>
        <taxon>Metarhizium</taxon>
    </lineage>
</organism>
<feature type="region of interest" description="Disordered" evidence="4">
    <location>
        <begin position="633"/>
        <end position="674"/>
    </location>
</feature>
<evidence type="ECO:0000256" key="3">
    <source>
        <dbReference type="PROSITE-ProRule" id="PRU00221"/>
    </source>
</evidence>
<dbReference type="PROSITE" id="PS00678">
    <property type="entry name" value="WD_REPEATS_1"/>
    <property type="match status" value="2"/>
</dbReference>
<reference evidence="6 7" key="1">
    <citation type="submission" date="2014-02" db="EMBL/GenBank/DDBJ databases">
        <title>The genome sequence of the entomopathogenic fungus Metarhizium robertsii ARSEF 2575.</title>
        <authorList>
            <person name="Giuliano Garisto Donzelli B."/>
            <person name="Roe B.A."/>
            <person name="Macmil S.L."/>
            <person name="Krasnoff S.B."/>
            <person name="Gibson D.M."/>
        </authorList>
    </citation>
    <scope>NUCLEOTIDE SEQUENCE [LARGE SCALE GENOMIC DNA]</scope>
    <source>
        <strain evidence="6 7">ARSEF 2575</strain>
    </source>
</reference>
<dbReference type="InterPro" id="IPR015943">
    <property type="entry name" value="WD40/YVTN_repeat-like_dom_sf"/>
</dbReference>
<dbReference type="Proteomes" id="UP000030151">
    <property type="component" value="Unassembled WGS sequence"/>
</dbReference>
<dbReference type="InterPro" id="IPR020472">
    <property type="entry name" value="WD40_PAC1"/>
</dbReference>
<dbReference type="PROSITE" id="PS50294">
    <property type="entry name" value="WD_REPEATS_REGION"/>
    <property type="match status" value="4"/>
</dbReference>
<feature type="compositionally biased region" description="Polar residues" evidence="4">
    <location>
        <begin position="8"/>
        <end position="20"/>
    </location>
</feature>
<sequence>MEHGQAQLLATSHPGQNNWLDMSPEPMSPSAAGTQTSRETLWEEAYDSLQARNSRLVTWYETILTLELKSTVANLPSRNASSDTFRNLIDQRDWETRRGKMKHLLGLWFRGNGVFLFDIIRATASMTPEEAVLAWVAASYAASKDGMVPPSAQNAEWGSKRRQSTHGAQALDHISLHSYIVLSDDNLAAISVKSQKSAGNIEQPKPSRETTQVLNYLNVLDHRPSISAVEIDSSHPTDQLYRALFSTKEYEFFRGWDSTTEPENQLLWVRGEPGVGKTMLLTGTVRTLLSATAQDKSDRCFLSFYLFDRTEKRSNNAALALRTIIWPFLCTNRTLAGHGRRNARLHSGQSRDLTRTNKYDEDLEEEMVRELHSASQGNYLWLTQACIEFVGQTLVKNKHTVKFQLTDGDISTEYDPGYYSTLHWIRHLSEMKDITNDDGNHFLDWVEDLVLREQLSAAAAKLEGLDLSLQRRSPQDPSSEEPLAAAIRDAHLFLRLRQLINSPKGVHGCNTLLFCLMESHDDYVRSVAFSSDRKLIASGSDDSSVRVWFTIRKGWMGSEVNCLPDQPGIVHAACFSDDGSKLAAASSRAVRIWDLDSEVSASRTFKSYDIEHTATSSTDFEVKLWDDTSELEATNENTEPEEGTPVINTENWLNGRRDSDRIERSQPHLGTETTKLREPLHRLKGHTGAIRSIVFSSDSKNIASGSNDSTVRIWELDTEEPEARKPLDGRRGAVNSVALAAYKNGHLLASCTERVVDFWDFGNGEHQQVMRSPCRILCGGLAASPNRAYLAAGSYEGTVDLWHAPRKRIEQEPEPASWVEPRSPIDMALSPDGRTLAVAQVGEDVLLWDIETNELVNPRIDTGHTTKILSVSFSPKHGAMLLSSGADCSVRVCDVKTGMRLHKFLGHTDWIGFSTWSPNGDYVVSALDDGTIRIWKMGDRDEQGPQILEQGDCFATGVSFSPDGKHIATCGTNGKVMVWASQKDESGWNLKHTLEGHRSYVLSVLISRDSKQVLSSGADKTIRIWDIESGDNVNKDSPIETELHIDKMRFDKNPSSHVMTP</sequence>
<dbReference type="Gene3D" id="2.130.10.10">
    <property type="entry name" value="YVTN repeat-like/Quinoprotein amine dehydrogenase"/>
    <property type="match status" value="4"/>
</dbReference>
<dbReference type="EMBL" id="JELW01000067">
    <property type="protein sequence ID" value="EXU95732.1"/>
    <property type="molecule type" value="Genomic_DNA"/>
</dbReference>
<dbReference type="Pfam" id="PF00400">
    <property type="entry name" value="WD40"/>
    <property type="match status" value="7"/>
</dbReference>
<dbReference type="SUPFAM" id="SSF50978">
    <property type="entry name" value="WD40 repeat-like"/>
    <property type="match status" value="2"/>
</dbReference>
<feature type="repeat" description="WD" evidence="3">
    <location>
        <begin position="958"/>
        <end position="979"/>
    </location>
</feature>
<comment type="caution">
    <text evidence="6">The sequence shown here is derived from an EMBL/GenBank/DDBJ whole genome shotgun (WGS) entry which is preliminary data.</text>
</comment>
<feature type="repeat" description="WD" evidence="3">
    <location>
        <begin position="904"/>
        <end position="937"/>
    </location>
</feature>
<dbReference type="InterPro" id="IPR056884">
    <property type="entry name" value="NPHP3-like_N"/>
</dbReference>
<accession>A0A014MWM9</accession>
<feature type="repeat" description="WD" evidence="3">
    <location>
        <begin position="994"/>
        <end position="1035"/>
    </location>
</feature>
<dbReference type="CDD" id="cd00200">
    <property type="entry name" value="WD40"/>
    <property type="match status" value="1"/>
</dbReference>
<dbReference type="eggNOG" id="KOG0266">
    <property type="taxonomic scope" value="Eukaryota"/>
</dbReference>
<gene>
    <name evidence="6" type="ORF">X797_011187</name>
</gene>
<dbReference type="OrthoDB" id="5240432at2759"/>
<feature type="repeat" description="WD" evidence="3">
    <location>
        <begin position="683"/>
        <end position="724"/>
    </location>
</feature>
<feature type="region of interest" description="Disordered" evidence="4">
    <location>
        <begin position="1"/>
        <end position="39"/>
    </location>
</feature>
<protein>
    <submittedName>
        <fullName evidence="6">NACHT and WD40 domain protein</fullName>
    </submittedName>
</protein>
<evidence type="ECO:0000313" key="6">
    <source>
        <dbReference type="EMBL" id="EXU95732.1"/>
    </source>
</evidence>
<evidence type="ECO:0000256" key="4">
    <source>
        <dbReference type="SAM" id="MobiDB-lite"/>
    </source>
</evidence>
<keyword evidence="2" id="KW-0677">Repeat</keyword>
<dbReference type="InterPro" id="IPR019775">
    <property type="entry name" value="WD40_repeat_CS"/>
</dbReference>
<feature type="repeat" description="WD" evidence="3">
    <location>
        <begin position="861"/>
        <end position="903"/>
    </location>
</feature>